<feature type="compositionally biased region" description="Polar residues" evidence="1">
    <location>
        <begin position="167"/>
        <end position="176"/>
    </location>
</feature>
<evidence type="ECO:0000256" key="1">
    <source>
        <dbReference type="SAM" id="MobiDB-lite"/>
    </source>
</evidence>
<reference evidence="2" key="1">
    <citation type="submission" date="2024-05" db="EMBL/GenBank/DDBJ databases">
        <title>Isolation and characterization of the novel Burkholderia jumbo bacteriophage Surprise13.</title>
        <authorList>
            <person name="Supina B.S.I."/>
            <person name="Dennis J."/>
        </authorList>
    </citation>
    <scope>NUCLEOTIDE SEQUENCE</scope>
</reference>
<feature type="region of interest" description="Disordered" evidence="1">
    <location>
        <begin position="146"/>
        <end position="176"/>
    </location>
</feature>
<sequence length="176" mass="20380">MNQTRYIHIRDLSPLQRELTGLPFGLYSDENEFLRKLYDYVARYHRTEDKDEVLFVIQSRYQVMVQNAYSIAQSFMREPNEVHILNQLSPLIVGEYGVNFQLLQTDISVDIEDSTIHFRQPGQVFIVGEDNHTWIKTALRVEQQEEFAEHTAEPLPAQPPSLPELKPSTQPGAYSG</sequence>
<organism evidence="2">
    <name type="scientific">Burkholderia phage vB_BgluM-SURPRISE13</name>
    <dbReference type="NCBI Taxonomy" id="3159457"/>
    <lineage>
        <taxon>Viruses</taxon>
    </lineage>
</organism>
<accession>A0AAU7PFE8</accession>
<dbReference type="EMBL" id="PP856017">
    <property type="protein sequence ID" value="XBS47671.1"/>
    <property type="molecule type" value="Genomic_DNA"/>
</dbReference>
<proteinExistence type="predicted"/>
<evidence type="ECO:0000313" key="2">
    <source>
        <dbReference type="EMBL" id="XBS47671.1"/>
    </source>
</evidence>
<gene>
    <name evidence="2" type="ORF">SURPRISE13_111</name>
</gene>
<name>A0AAU7PFE8_9VIRU</name>
<protein>
    <submittedName>
        <fullName evidence="2">Uncharacterized protein</fullName>
    </submittedName>
</protein>